<evidence type="ECO:0000256" key="2">
    <source>
        <dbReference type="SAM" id="Phobius"/>
    </source>
</evidence>
<dbReference type="GO" id="GO:0052621">
    <property type="term" value="F:diguanylate cyclase activity"/>
    <property type="evidence" value="ECO:0007669"/>
    <property type="project" value="TreeGrafter"/>
</dbReference>
<dbReference type="OrthoDB" id="2157599at2"/>
<dbReference type="Pfam" id="PF00990">
    <property type="entry name" value="GGDEF"/>
    <property type="match status" value="1"/>
</dbReference>
<feature type="transmembrane region" description="Helical" evidence="2">
    <location>
        <begin position="44"/>
        <end position="67"/>
    </location>
</feature>
<sequence length="278" mass="33078">MRNLNRKVDIFFLALIIEIFVLTTIFVTYEKINMQNYFMFEVSFLLLVISFYTNVVIGLLMSLFAIFIYGNYVLYEYIKGVITNFNYLWLVIFPILSVTAGKLGDYINQLEKNQKKLEEEIIDLVRIDEVTNLNNKKSFYIDLEEEMSRARRHNFHLTIMILKIQYFDELLSIYGRKKVNKILKDIAKKIELVTRVEDKRYCIGKDSFGIIMPNTKFEGAEIVKIRLIDELRNISLKYENKEEILTFHFKVGIVEYDKKIEDPFVVKDLVEKEIEYDI</sequence>
<reference evidence="4 5" key="1">
    <citation type="submission" date="2019-07" db="EMBL/GenBank/DDBJ databases">
        <title>Complete genome of Crassaminicella thermophila SY095.</title>
        <authorList>
            <person name="Li X."/>
        </authorList>
    </citation>
    <scope>NUCLEOTIDE SEQUENCE [LARGE SCALE GENOMIC DNA]</scope>
    <source>
        <strain evidence="4 5">SY095</strain>
    </source>
</reference>
<dbReference type="PANTHER" id="PTHR45138">
    <property type="entry name" value="REGULATORY COMPONENTS OF SENSORY TRANSDUCTION SYSTEM"/>
    <property type="match status" value="1"/>
</dbReference>
<dbReference type="AlphaFoldDB" id="A0A5C0SH91"/>
<evidence type="ECO:0000259" key="3">
    <source>
        <dbReference type="PROSITE" id="PS50887"/>
    </source>
</evidence>
<evidence type="ECO:0000313" key="5">
    <source>
        <dbReference type="Proteomes" id="UP000324646"/>
    </source>
</evidence>
<keyword evidence="2" id="KW-0472">Membrane</keyword>
<organism evidence="4 5">
    <name type="scientific">Crassaminicella thermophila</name>
    <dbReference type="NCBI Taxonomy" id="2599308"/>
    <lineage>
        <taxon>Bacteria</taxon>
        <taxon>Bacillati</taxon>
        <taxon>Bacillota</taxon>
        <taxon>Clostridia</taxon>
        <taxon>Eubacteriales</taxon>
        <taxon>Clostridiaceae</taxon>
        <taxon>Crassaminicella</taxon>
    </lineage>
</organism>
<dbReference type="InterPro" id="IPR029787">
    <property type="entry name" value="Nucleotide_cyclase"/>
</dbReference>
<dbReference type="Gene3D" id="3.30.70.270">
    <property type="match status" value="1"/>
</dbReference>
<dbReference type="SUPFAM" id="SSF55073">
    <property type="entry name" value="Nucleotide cyclase"/>
    <property type="match status" value="1"/>
</dbReference>
<dbReference type="KEGG" id="crs:FQB35_10840"/>
<dbReference type="GO" id="GO:0043709">
    <property type="term" value="P:cell adhesion involved in single-species biofilm formation"/>
    <property type="evidence" value="ECO:0007669"/>
    <property type="project" value="TreeGrafter"/>
</dbReference>
<feature type="coiled-coil region" evidence="1">
    <location>
        <begin position="100"/>
        <end position="127"/>
    </location>
</feature>
<feature type="transmembrane region" description="Helical" evidence="2">
    <location>
        <begin position="12"/>
        <end position="32"/>
    </location>
</feature>
<dbReference type="Proteomes" id="UP000324646">
    <property type="component" value="Chromosome"/>
</dbReference>
<dbReference type="NCBIfam" id="TIGR00254">
    <property type="entry name" value="GGDEF"/>
    <property type="match status" value="1"/>
</dbReference>
<evidence type="ECO:0000313" key="4">
    <source>
        <dbReference type="EMBL" id="QEK12784.1"/>
    </source>
</evidence>
<protein>
    <submittedName>
        <fullName evidence="4">Diguanylate cyclase</fullName>
    </submittedName>
</protein>
<dbReference type="InterPro" id="IPR000160">
    <property type="entry name" value="GGDEF_dom"/>
</dbReference>
<dbReference type="GO" id="GO:1902201">
    <property type="term" value="P:negative regulation of bacterial-type flagellum-dependent cell motility"/>
    <property type="evidence" value="ECO:0007669"/>
    <property type="project" value="TreeGrafter"/>
</dbReference>
<feature type="domain" description="GGDEF" evidence="3">
    <location>
        <begin position="155"/>
        <end position="278"/>
    </location>
</feature>
<gene>
    <name evidence="4" type="ORF">FQB35_10840</name>
</gene>
<keyword evidence="1" id="KW-0175">Coiled coil</keyword>
<proteinExistence type="predicted"/>
<evidence type="ECO:0000256" key="1">
    <source>
        <dbReference type="SAM" id="Coils"/>
    </source>
</evidence>
<dbReference type="RefSeq" id="WP_148809920.1">
    <property type="nucleotide sequence ID" value="NZ_CP042243.1"/>
</dbReference>
<keyword evidence="5" id="KW-1185">Reference proteome</keyword>
<dbReference type="InterPro" id="IPR050469">
    <property type="entry name" value="Diguanylate_Cyclase"/>
</dbReference>
<keyword evidence="2" id="KW-0812">Transmembrane</keyword>
<dbReference type="GO" id="GO:0005886">
    <property type="term" value="C:plasma membrane"/>
    <property type="evidence" value="ECO:0007669"/>
    <property type="project" value="TreeGrafter"/>
</dbReference>
<dbReference type="InterPro" id="IPR043128">
    <property type="entry name" value="Rev_trsase/Diguanyl_cyclase"/>
</dbReference>
<accession>A0A5C0SH91</accession>
<dbReference type="SMART" id="SM00267">
    <property type="entry name" value="GGDEF"/>
    <property type="match status" value="1"/>
</dbReference>
<name>A0A5C0SH91_CRATE</name>
<dbReference type="PANTHER" id="PTHR45138:SF6">
    <property type="entry name" value="DIGUANYLATE CYCLASE DGCN"/>
    <property type="match status" value="1"/>
</dbReference>
<keyword evidence="2" id="KW-1133">Transmembrane helix</keyword>
<dbReference type="EMBL" id="CP042243">
    <property type="protein sequence ID" value="QEK12784.1"/>
    <property type="molecule type" value="Genomic_DNA"/>
</dbReference>
<dbReference type="PROSITE" id="PS50887">
    <property type="entry name" value="GGDEF"/>
    <property type="match status" value="1"/>
</dbReference>